<dbReference type="InterPro" id="IPR002921">
    <property type="entry name" value="Fungal_lipase-type"/>
</dbReference>
<dbReference type="Pfam" id="PF01764">
    <property type="entry name" value="Lipase_3"/>
    <property type="match status" value="1"/>
</dbReference>
<dbReference type="EMBL" id="HBEM01010901">
    <property type="protein sequence ID" value="CAD8444306.1"/>
    <property type="molecule type" value="Transcribed_RNA"/>
</dbReference>
<accession>A0A7S0D813</accession>
<dbReference type="PANTHER" id="PTHR45908">
    <property type="entry name" value="PROTEIN CBG11750-RELATED"/>
    <property type="match status" value="1"/>
</dbReference>
<dbReference type="Gene3D" id="3.40.50.1820">
    <property type="entry name" value="alpha/beta hydrolase"/>
    <property type="match status" value="1"/>
</dbReference>
<protein>
    <recommendedName>
        <fullName evidence="1">Fungal lipase-type domain-containing protein</fullName>
    </recommendedName>
</protein>
<dbReference type="PANTHER" id="PTHR45908:SF19">
    <property type="entry name" value="FUNGAL LIPASE-LIKE DOMAIN-CONTAINING PROTEIN"/>
    <property type="match status" value="1"/>
</dbReference>
<reference evidence="2" key="1">
    <citation type="submission" date="2021-01" db="EMBL/GenBank/DDBJ databases">
        <authorList>
            <person name="Corre E."/>
            <person name="Pelletier E."/>
            <person name="Niang G."/>
            <person name="Scheremetjew M."/>
            <person name="Finn R."/>
            <person name="Kale V."/>
            <person name="Holt S."/>
            <person name="Cochrane G."/>
            <person name="Meng A."/>
            <person name="Brown T."/>
            <person name="Cohen L."/>
        </authorList>
    </citation>
    <scope>NUCLEOTIDE SEQUENCE</scope>
    <source>
        <strain evidence="2">CCMP2058</strain>
    </source>
</reference>
<sequence length="144" mass="16186">MGSICAYEIARQTNRYAFPGITLFTFGSPRVANLFFNQELGDMAVNSWRITHARDIVPHVPFQSLGFYHHSREVWFPDKQYVPGNYNICDGSGEDPVCQDSLWFATSVEDHLNYIGVQLGRGGCIFPGPGPVVDSWNVEAVDKR</sequence>
<dbReference type="AlphaFoldDB" id="A0A7S0D813"/>
<evidence type="ECO:0000259" key="1">
    <source>
        <dbReference type="Pfam" id="PF01764"/>
    </source>
</evidence>
<organism evidence="2">
    <name type="scientific">Amorphochlora amoebiformis</name>
    <dbReference type="NCBI Taxonomy" id="1561963"/>
    <lineage>
        <taxon>Eukaryota</taxon>
        <taxon>Sar</taxon>
        <taxon>Rhizaria</taxon>
        <taxon>Cercozoa</taxon>
        <taxon>Chlorarachniophyceae</taxon>
        <taxon>Amorphochlora</taxon>
    </lineage>
</organism>
<feature type="domain" description="Fungal lipase-type" evidence="1">
    <location>
        <begin position="2"/>
        <end position="63"/>
    </location>
</feature>
<gene>
    <name evidence="2" type="ORF">LAMO00422_LOCUS7635</name>
</gene>
<evidence type="ECO:0000313" key="2">
    <source>
        <dbReference type="EMBL" id="CAD8444306.1"/>
    </source>
</evidence>
<dbReference type="InterPro" id="IPR029058">
    <property type="entry name" value="AB_hydrolase_fold"/>
</dbReference>
<dbReference type="CDD" id="cd00741">
    <property type="entry name" value="Lipase"/>
    <property type="match status" value="1"/>
</dbReference>
<name>A0A7S0D813_9EUKA</name>
<proteinExistence type="predicted"/>
<dbReference type="GO" id="GO:0006629">
    <property type="term" value="P:lipid metabolic process"/>
    <property type="evidence" value="ECO:0007669"/>
    <property type="project" value="InterPro"/>
</dbReference>
<dbReference type="SUPFAM" id="SSF53474">
    <property type="entry name" value="alpha/beta-Hydrolases"/>
    <property type="match status" value="1"/>
</dbReference>